<dbReference type="AlphaFoldDB" id="A0A7G5BU03"/>
<keyword evidence="1" id="KW-0812">Transmembrane</keyword>
<dbReference type="EMBL" id="CP041969">
    <property type="protein sequence ID" value="QMV40437.1"/>
    <property type="molecule type" value="Genomic_DNA"/>
</dbReference>
<feature type="transmembrane region" description="Helical" evidence="1">
    <location>
        <begin position="12"/>
        <end position="31"/>
    </location>
</feature>
<protein>
    <submittedName>
        <fullName evidence="2">Uncharacterized protein</fullName>
    </submittedName>
</protein>
<gene>
    <name evidence="2" type="ORF">FPL14_03900</name>
</gene>
<evidence type="ECO:0000313" key="2">
    <source>
        <dbReference type="EMBL" id="QMV40437.1"/>
    </source>
</evidence>
<dbReference type="KEGG" id="cchl:FPL14_03900"/>
<evidence type="ECO:0000313" key="3">
    <source>
        <dbReference type="Proteomes" id="UP000515679"/>
    </source>
</evidence>
<dbReference type="RefSeq" id="WP_182301789.1">
    <property type="nucleotide sequence ID" value="NZ_CP041969.1"/>
</dbReference>
<organism evidence="2 3">
    <name type="scientific">Cohnella cholangitidis</name>
    <dbReference type="NCBI Taxonomy" id="2598458"/>
    <lineage>
        <taxon>Bacteria</taxon>
        <taxon>Bacillati</taxon>
        <taxon>Bacillota</taxon>
        <taxon>Bacilli</taxon>
        <taxon>Bacillales</taxon>
        <taxon>Paenibacillaceae</taxon>
        <taxon>Cohnella</taxon>
    </lineage>
</organism>
<evidence type="ECO:0000256" key="1">
    <source>
        <dbReference type="SAM" id="Phobius"/>
    </source>
</evidence>
<dbReference type="Proteomes" id="UP000515679">
    <property type="component" value="Chromosome"/>
</dbReference>
<reference evidence="2 3" key="1">
    <citation type="submission" date="2019-07" db="EMBL/GenBank/DDBJ databases">
        <authorList>
            <person name="Kim J.K."/>
            <person name="Cheong H.-M."/>
            <person name="Choi Y."/>
            <person name="Hwang K.J."/>
            <person name="Lee S."/>
            <person name="Choi C."/>
        </authorList>
    </citation>
    <scope>NUCLEOTIDE SEQUENCE [LARGE SCALE GENOMIC DNA]</scope>
    <source>
        <strain evidence="2 3">KS 22</strain>
    </source>
</reference>
<keyword evidence="1" id="KW-0472">Membrane</keyword>
<sequence>MSDNVQTKRSYKAPVIFIVLVVLMTLIIVVYTKYLTTKQVHTTDQGKQLAEQYVYAQVYADRLHDGAEGLLNAKTEAERLRAVRLLGEADLASSETVGLFVEAAHLSSGLSKEEAAKPLFGAMNAVMGEESPLAAVGEHEGQLTDAEIAMLTLVRDGAAQMQQALDKFRAPSGEAGFRQMVTVAEWVPNAVEASKSLEELAKRF</sequence>
<keyword evidence="1" id="KW-1133">Transmembrane helix</keyword>
<accession>A0A7G5BU03</accession>
<name>A0A7G5BU03_9BACL</name>
<proteinExistence type="predicted"/>
<keyword evidence="3" id="KW-1185">Reference proteome</keyword>